<keyword evidence="1" id="KW-0175">Coiled coil</keyword>
<dbReference type="EMBL" id="JBGBPQ010000016">
    <property type="protein sequence ID" value="KAL1508412.1"/>
    <property type="molecule type" value="Genomic_DNA"/>
</dbReference>
<feature type="coiled-coil region" evidence="1">
    <location>
        <begin position="212"/>
        <end position="300"/>
    </location>
</feature>
<sequence length="576" mass="63212">MSRPALGPLSPNVPKPSQITGPPKRWKKTSKELPPATRLPPPGAHRTPTKTCAEAACAGNHMSMDVSPTTAGRVALSYLALGSAQSKSNGQDLELQHALFDAEVRCMNERRACKQACTQIAGLRKQLEMSREATAQIEAINASLGETISTRLLDARSLRAEKEIAVAALQQQIEGKDAFIADTTSHCEQLEMLLHKSNSEAAAAAARDAATRAELEEKLAQQSKTHRAAVARLQSTLGKLNEALNRSAADRLLQVEEMRVEKDNKIASLEQQLEGKTHSEAAAIAQCERLEELLQQKESETPAEVARVTALCTELQEKLVRQSESHQEVFAQLQHLLSESASARQEEQVVHQSALERLKEEKSRERELLTCAAEDEKVNALEAAEAKRIVDLEALRAQMDHEWRAKAAAAAAAAVAAKESELACAIDAALDTAVDAKQVINKLESDLHHARETARQASHERDTHAAALEAMRGEMNTLLKLHHRTSHENPDDYALSSPLMKARTRAKANQRAVRKARAEIERSCVLVAQETSLRMEAEKASKADRELLAKLQDRNKVNVQLFFDAAQGRAMALRKV</sequence>
<evidence type="ECO:0000256" key="1">
    <source>
        <dbReference type="SAM" id="Coils"/>
    </source>
</evidence>
<feature type="region of interest" description="Disordered" evidence="2">
    <location>
        <begin position="1"/>
        <end position="49"/>
    </location>
</feature>
<accession>A0AB34IWW8</accession>
<dbReference type="AlphaFoldDB" id="A0AB34IWW8"/>
<organism evidence="3 4">
    <name type="scientific">Prymnesium parvum</name>
    <name type="common">Toxic golden alga</name>
    <dbReference type="NCBI Taxonomy" id="97485"/>
    <lineage>
        <taxon>Eukaryota</taxon>
        <taxon>Haptista</taxon>
        <taxon>Haptophyta</taxon>
        <taxon>Prymnesiophyceae</taxon>
        <taxon>Prymnesiales</taxon>
        <taxon>Prymnesiaceae</taxon>
        <taxon>Prymnesium</taxon>
    </lineage>
</organism>
<reference evidence="3 4" key="1">
    <citation type="journal article" date="2024" name="Science">
        <title>Giant polyketide synthase enzymes in the biosynthesis of giant marine polyether toxins.</title>
        <authorList>
            <person name="Fallon T.R."/>
            <person name="Shende V.V."/>
            <person name="Wierzbicki I.H."/>
            <person name="Pendleton A.L."/>
            <person name="Watervoot N.F."/>
            <person name="Auber R.P."/>
            <person name="Gonzalez D.J."/>
            <person name="Wisecaver J.H."/>
            <person name="Moore B.S."/>
        </authorList>
    </citation>
    <scope>NUCLEOTIDE SEQUENCE [LARGE SCALE GENOMIC DNA]</scope>
    <source>
        <strain evidence="3 4">12B1</strain>
    </source>
</reference>
<feature type="coiled-coil region" evidence="1">
    <location>
        <begin position="426"/>
        <end position="460"/>
    </location>
</feature>
<protein>
    <submittedName>
        <fullName evidence="3">Uncharacterized protein</fullName>
    </submittedName>
</protein>
<proteinExistence type="predicted"/>
<dbReference type="Proteomes" id="UP001515480">
    <property type="component" value="Unassembled WGS sequence"/>
</dbReference>
<name>A0AB34IWW8_PRYPA</name>
<comment type="caution">
    <text evidence="3">The sequence shown here is derived from an EMBL/GenBank/DDBJ whole genome shotgun (WGS) entry which is preliminary data.</text>
</comment>
<evidence type="ECO:0000313" key="3">
    <source>
        <dbReference type="EMBL" id="KAL1508412.1"/>
    </source>
</evidence>
<evidence type="ECO:0000313" key="4">
    <source>
        <dbReference type="Proteomes" id="UP001515480"/>
    </source>
</evidence>
<evidence type="ECO:0000256" key="2">
    <source>
        <dbReference type="SAM" id="MobiDB-lite"/>
    </source>
</evidence>
<gene>
    <name evidence="3" type="ORF">AB1Y20_004521</name>
</gene>
<keyword evidence="4" id="KW-1185">Reference proteome</keyword>